<dbReference type="InterPro" id="IPR013249">
    <property type="entry name" value="RNA_pol_sigma70_r4_t2"/>
</dbReference>
<proteinExistence type="inferred from homology"/>
<evidence type="ECO:0000259" key="7">
    <source>
        <dbReference type="Pfam" id="PF08281"/>
    </source>
</evidence>
<feature type="compositionally biased region" description="Low complexity" evidence="6">
    <location>
        <begin position="398"/>
        <end position="422"/>
    </location>
</feature>
<dbReference type="InterPro" id="IPR039425">
    <property type="entry name" value="RNA_pol_sigma-70-like"/>
</dbReference>
<sequence>MPAWPYINRADDRRSLEALRRGDGEAVAGLYDAYADRLADYAHSLLDDQDRAADAVRRAFAAARAGVRRPTAPARLRAWLYALVRLQCAARDRGRAAPVAVLDDPADPGTAALVRDALAELGPGDREILHLSVRHGLTPAETGSVLGLTSRQAAARLARARGRMENAAAAVVLPERGRAHCPDLSALVESAPVGSPGTLLRRRLIKHIAGCERCADGRRRHVSAERLLDAIPIAYPPLSLRPTVLADGVPERPEEQPEEGPEKRPGIRRGVRRADRRGRRRRSEPGHRSGPIRRSGPGRWNRRSRPSGQGAALAALACALVLIGALVVTRWQVAADGVTDLPLAVPAPRPVGDLPGAAPPTPSPTRSPEPDASPGDPARPRRSPAARRTPDSRPPRTPTAARPPVTSPSRSRPAFASPRRAPLLSVSCPGGLGRAGAGAITLYARDAAMAWTATTPEGVVLRPGRGRLRAGASGRITLTVTDPASAGSALVTFHSAGGNPYCRVSWQGAPPSPDTEQTAATDEETE</sequence>
<dbReference type="InterPro" id="IPR013325">
    <property type="entry name" value="RNA_pol_sigma_r2"/>
</dbReference>
<keyword evidence="4" id="KW-0238">DNA-binding</keyword>
<evidence type="ECO:0000256" key="3">
    <source>
        <dbReference type="ARBA" id="ARBA00023082"/>
    </source>
</evidence>
<keyword evidence="9" id="KW-1185">Reference proteome</keyword>
<dbReference type="PANTHER" id="PTHR43133:SF8">
    <property type="entry name" value="RNA POLYMERASE SIGMA FACTOR HI_1459-RELATED"/>
    <property type="match status" value="1"/>
</dbReference>
<evidence type="ECO:0000256" key="6">
    <source>
        <dbReference type="SAM" id="MobiDB-lite"/>
    </source>
</evidence>
<feature type="region of interest" description="Disordered" evidence="6">
    <location>
        <begin position="505"/>
        <end position="526"/>
    </location>
</feature>
<dbReference type="Gene3D" id="1.10.1740.10">
    <property type="match status" value="1"/>
</dbReference>
<dbReference type="Gene3D" id="1.10.10.10">
    <property type="entry name" value="Winged helix-like DNA-binding domain superfamily/Winged helix DNA-binding domain"/>
    <property type="match status" value="1"/>
</dbReference>
<evidence type="ECO:0000313" key="9">
    <source>
        <dbReference type="Proteomes" id="UP001602119"/>
    </source>
</evidence>
<keyword evidence="2" id="KW-0805">Transcription regulation</keyword>
<feature type="region of interest" description="Disordered" evidence="6">
    <location>
        <begin position="342"/>
        <end position="430"/>
    </location>
</feature>
<dbReference type="RefSeq" id="WP_387345729.1">
    <property type="nucleotide sequence ID" value="NZ_JBIAXI010000023.1"/>
</dbReference>
<name>A0ABW6VDA0_MICFU</name>
<dbReference type="SUPFAM" id="SSF88946">
    <property type="entry name" value="Sigma2 domain of RNA polymerase sigma factors"/>
    <property type="match status" value="1"/>
</dbReference>
<comment type="caution">
    <text evidence="8">The sequence shown here is derived from an EMBL/GenBank/DDBJ whole genome shotgun (WGS) entry which is preliminary data.</text>
</comment>
<dbReference type="InterPro" id="IPR036388">
    <property type="entry name" value="WH-like_DNA-bd_sf"/>
</dbReference>
<feature type="compositionally biased region" description="Basic and acidic residues" evidence="6">
    <location>
        <begin position="249"/>
        <end position="265"/>
    </location>
</feature>
<evidence type="ECO:0000256" key="5">
    <source>
        <dbReference type="ARBA" id="ARBA00023163"/>
    </source>
</evidence>
<evidence type="ECO:0000256" key="4">
    <source>
        <dbReference type="ARBA" id="ARBA00023125"/>
    </source>
</evidence>
<comment type="similarity">
    <text evidence="1">Belongs to the sigma-70 factor family. ECF subfamily.</text>
</comment>
<keyword evidence="3" id="KW-0731">Sigma factor</keyword>
<protein>
    <submittedName>
        <fullName evidence="8">RNA polymerase sigma factor</fullName>
    </submittedName>
</protein>
<evidence type="ECO:0000256" key="2">
    <source>
        <dbReference type="ARBA" id="ARBA00023015"/>
    </source>
</evidence>
<dbReference type="SUPFAM" id="SSF88659">
    <property type="entry name" value="Sigma3 and sigma4 domains of RNA polymerase sigma factors"/>
    <property type="match status" value="1"/>
</dbReference>
<evidence type="ECO:0000313" key="8">
    <source>
        <dbReference type="EMBL" id="MFF4777316.1"/>
    </source>
</evidence>
<reference evidence="8 9" key="1">
    <citation type="submission" date="2024-10" db="EMBL/GenBank/DDBJ databases">
        <title>The Natural Products Discovery Center: Release of the First 8490 Sequenced Strains for Exploring Actinobacteria Biosynthetic Diversity.</title>
        <authorList>
            <person name="Kalkreuter E."/>
            <person name="Kautsar S.A."/>
            <person name="Yang D."/>
            <person name="Bader C.D."/>
            <person name="Teijaro C.N."/>
            <person name="Fluegel L."/>
            <person name="Davis C.M."/>
            <person name="Simpson J.R."/>
            <person name="Lauterbach L."/>
            <person name="Steele A.D."/>
            <person name="Gui C."/>
            <person name="Meng S."/>
            <person name="Li G."/>
            <person name="Viehrig K."/>
            <person name="Ye F."/>
            <person name="Su P."/>
            <person name="Kiefer A.F."/>
            <person name="Nichols A."/>
            <person name="Cepeda A.J."/>
            <person name="Yan W."/>
            <person name="Fan B."/>
            <person name="Jiang Y."/>
            <person name="Adhikari A."/>
            <person name="Zheng C.-J."/>
            <person name="Schuster L."/>
            <person name="Cowan T.M."/>
            <person name="Smanski M.J."/>
            <person name="Chevrette M.G."/>
            <person name="De Carvalho L.P.S."/>
            <person name="Shen B."/>
        </authorList>
    </citation>
    <scope>NUCLEOTIDE SEQUENCE [LARGE SCALE GENOMIC DNA]</scope>
    <source>
        <strain evidence="8 9">NPDC001281</strain>
    </source>
</reference>
<feature type="domain" description="RNA polymerase sigma factor 70 region 4 type 2" evidence="7">
    <location>
        <begin position="113"/>
        <end position="164"/>
    </location>
</feature>
<gene>
    <name evidence="8" type="ORF">ACFY05_31115</name>
</gene>
<feature type="compositionally biased region" description="Basic residues" evidence="6">
    <location>
        <begin position="266"/>
        <end position="282"/>
    </location>
</feature>
<dbReference type="EMBL" id="JBIAXI010000023">
    <property type="protein sequence ID" value="MFF4777316.1"/>
    <property type="molecule type" value="Genomic_DNA"/>
</dbReference>
<dbReference type="Pfam" id="PF08281">
    <property type="entry name" value="Sigma70_r4_2"/>
    <property type="match status" value="1"/>
</dbReference>
<organism evidence="8 9">
    <name type="scientific">Microtetraspora fusca</name>
    <dbReference type="NCBI Taxonomy" id="1997"/>
    <lineage>
        <taxon>Bacteria</taxon>
        <taxon>Bacillati</taxon>
        <taxon>Actinomycetota</taxon>
        <taxon>Actinomycetes</taxon>
        <taxon>Streptosporangiales</taxon>
        <taxon>Streptosporangiaceae</taxon>
        <taxon>Microtetraspora</taxon>
    </lineage>
</organism>
<accession>A0ABW6VDA0</accession>
<dbReference type="PANTHER" id="PTHR43133">
    <property type="entry name" value="RNA POLYMERASE ECF-TYPE SIGMA FACTO"/>
    <property type="match status" value="1"/>
</dbReference>
<feature type="compositionally biased region" description="Pro residues" evidence="6">
    <location>
        <begin position="357"/>
        <end position="367"/>
    </location>
</feature>
<feature type="compositionally biased region" description="Low complexity" evidence="6">
    <location>
        <begin position="288"/>
        <end position="299"/>
    </location>
</feature>
<keyword evidence="5" id="KW-0804">Transcription</keyword>
<feature type="region of interest" description="Disordered" evidence="6">
    <location>
        <begin position="248"/>
        <end position="306"/>
    </location>
</feature>
<dbReference type="Proteomes" id="UP001602119">
    <property type="component" value="Unassembled WGS sequence"/>
</dbReference>
<dbReference type="InterPro" id="IPR013324">
    <property type="entry name" value="RNA_pol_sigma_r3/r4-like"/>
</dbReference>
<evidence type="ECO:0000256" key="1">
    <source>
        <dbReference type="ARBA" id="ARBA00010641"/>
    </source>
</evidence>